<dbReference type="PANTHER" id="PTHR32552">
    <property type="entry name" value="FERRICHROME IRON RECEPTOR-RELATED"/>
    <property type="match status" value="1"/>
</dbReference>
<keyword evidence="7" id="KW-0406">Ion transport</keyword>
<evidence type="ECO:0000256" key="1">
    <source>
        <dbReference type="ARBA" id="ARBA00004571"/>
    </source>
</evidence>
<dbReference type="InterPro" id="IPR000531">
    <property type="entry name" value="Beta-barrel_TonB"/>
</dbReference>
<evidence type="ECO:0000259" key="12">
    <source>
        <dbReference type="Pfam" id="PF00593"/>
    </source>
</evidence>
<dbReference type="InterPro" id="IPR039426">
    <property type="entry name" value="TonB-dep_rcpt-like"/>
</dbReference>
<evidence type="ECO:0000256" key="5">
    <source>
        <dbReference type="ARBA" id="ARBA00022692"/>
    </source>
</evidence>
<dbReference type="RefSeq" id="WP_150007105.1">
    <property type="nucleotide sequence ID" value="NZ_BKCN01000009.1"/>
</dbReference>
<sequence>MRGDDGSIRAQAVLLGGATLPTGEEDIKFAAINALQRSDNENIGFSLDSTYDFDGFSLTSISAYREWDNTERQDIDDGPFGATERDGDNPANITLDSVDGVLVGQPTARDFGPQTWEQWTQEFRISSDDDARFTWQAGAYLGFSNVDRQFSRFDALCVNDPGGLIGGVDIGGLGATDFCPTTNIVLPSATADMTIDNDSYALFGHGNYNIDEKWSVTGGIRYTYDEISFTHQRERVGDEFIDILGNQDGNPNNDGGVFALQTDQSLQSGSTDNANLSGTFSVNYQASENLFVYAKYARGYKGPAFNNFFNARTAESLGLEQTADFNGSFTPIEGETSNAYELGFKWQLDHAVFSVVGFRQDYSNFQANNFIITAGAVTTNLTNAGDVRTQGIEFEGSADLSEHFSIYGGITFADAEIDNFCAGFDSTQLGGNCDPRKGEDLPFAPKVKGSVTLDYDRPVGNGMALLVSNNLVFQSESFGALNENPNEEIDGYYLYNASIGVSLDEGRYEVRVFGKNLFDQSFIVATNEGGAVARLPRDQSRYFGIQLKAGF</sequence>
<dbReference type="GO" id="GO:0006826">
    <property type="term" value="P:iron ion transport"/>
    <property type="evidence" value="ECO:0007669"/>
    <property type="project" value="UniProtKB-KW"/>
</dbReference>
<keyword evidence="14" id="KW-1185">Reference proteome</keyword>
<evidence type="ECO:0000256" key="7">
    <source>
        <dbReference type="ARBA" id="ARBA00023065"/>
    </source>
</evidence>
<keyword evidence="6" id="KW-0408">Iron</keyword>
<feature type="region of interest" description="Disordered" evidence="11">
    <location>
        <begin position="70"/>
        <end position="90"/>
    </location>
</feature>
<keyword evidence="5" id="KW-0812">Transmembrane</keyword>
<gene>
    <name evidence="13" type="ORF">JCM17846_19830</name>
</gene>
<keyword evidence="2" id="KW-0813">Transport</keyword>
<evidence type="ECO:0000256" key="6">
    <source>
        <dbReference type="ARBA" id="ARBA00023004"/>
    </source>
</evidence>
<keyword evidence="10" id="KW-0998">Cell outer membrane</keyword>
<evidence type="ECO:0000256" key="3">
    <source>
        <dbReference type="ARBA" id="ARBA00022452"/>
    </source>
</evidence>
<evidence type="ECO:0000256" key="11">
    <source>
        <dbReference type="SAM" id="MobiDB-lite"/>
    </source>
</evidence>
<comment type="subcellular location">
    <subcellularLocation>
        <location evidence="1">Cell outer membrane</location>
        <topology evidence="1">Multi-pass membrane protein</topology>
    </subcellularLocation>
</comment>
<proteinExistence type="predicted"/>
<feature type="domain" description="TonB-dependent receptor-like beta-barrel" evidence="12">
    <location>
        <begin position="37"/>
        <end position="517"/>
    </location>
</feature>
<dbReference type="AlphaFoldDB" id="A0A5A7N7L2"/>
<dbReference type="GO" id="GO:0009279">
    <property type="term" value="C:cell outer membrane"/>
    <property type="evidence" value="ECO:0007669"/>
    <property type="project" value="UniProtKB-SubCell"/>
</dbReference>
<dbReference type="EMBL" id="BKCN01000009">
    <property type="protein sequence ID" value="GER04301.1"/>
    <property type="molecule type" value="Genomic_DNA"/>
</dbReference>
<protein>
    <recommendedName>
        <fullName evidence="12">TonB-dependent receptor-like beta-barrel domain-containing protein</fullName>
    </recommendedName>
</protein>
<reference evidence="13 14" key="1">
    <citation type="submission" date="2019-09" db="EMBL/GenBank/DDBJ databases">
        <title>NBRP : Genome information of microbial organism related human and environment.</title>
        <authorList>
            <person name="Hattori M."/>
            <person name="Oshima K."/>
            <person name="Inaba H."/>
            <person name="Suda W."/>
            <person name="Sakamoto M."/>
            <person name="Iino T."/>
            <person name="Kitahara M."/>
            <person name="Oshida Y."/>
            <person name="Iida T."/>
            <person name="Kudo T."/>
            <person name="Itoh T."/>
            <person name="Ohkuma M."/>
        </authorList>
    </citation>
    <scope>NUCLEOTIDE SEQUENCE [LARGE SCALE GENOMIC DNA]</scope>
    <source>
        <strain evidence="13 14">Q-1</strain>
    </source>
</reference>
<dbReference type="Pfam" id="PF00593">
    <property type="entry name" value="TonB_dep_Rec_b-barrel"/>
    <property type="match status" value="1"/>
</dbReference>
<evidence type="ECO:0000313" key="13">
    <source>
        <dbReference type="EMBL" id="GER04301.1"/>
    </source>
</evidence>
<keyword evidence="9" id="KW-0472">Membrane</keyword>
<organism evidence="13 14">
    <name type="scientific">Iodidimonas nitroreducens</name>
    <dbReference type="NCBI Taxonomy" id="1236968"/>
    <lineage>
        <taxon>Bacteria</taxon>
        <taxon>Pseudomonadati</taxon>
        <taxon>Pseudomonadota</taxon>
        <taxon>Alphaproteobacteria</taxon>
        <taxon>Iodidimonadales</taxon>
        <taxon>Iodidimonadaceae</taxon>
        <taxon>Iodidimonas</taxon>
    </lineage>
</organism>
<accession>A0A5A7N7L2</accession>
<keyword evidence="3" id="KW-1134">Transmembrane beta strand</keyword>
<dbReference type="Gene3D" id="2.40.170.20">
    <property type="entry name" value="TonB-dependent receptor, beta-barrel domain"/>
    <property type="match status" value="1"/>
</dbReference>
<dbReference type="SUPFAM" id="SSF56935">
    <property type="entry name" value="Porins"/>
    <property type="match status" value="1"/>
</dbReference>
<dbReference type="InterPro" id="IPR036942">
    <property type="entry name" value="Beta-barrel_TonB_sf"/>
</dbReference>
<evidence type="ECO:0000313" key="14">
    <source>
        <dbReference type="Proteomes" id="UP000324996"/>
    </source>
</evidence>
<keyword evidence="4" id="KW-0410">Iron transport</keyword>
<evidence type="ECO:0000256" key="10">
    <source>
        <dbReference type="ARBA" id="ARBA00023237"/>
    </source>
</evidence>
<evidence type="ECO:0000256" key="4">
    <source>
        <dbReference type="ARBA" id="ARBA00022496"/>
    </source>
</evidence>
<dbReference type="Proteomes" id="UP000324996">
    <property type="component" value="Unassembled WGS sequence"/>
</dbReference>
<evidence type="ECO:0000256" key="9">
    <source>
        <dbReference type="ARBA" id="ARBA00023136"/>
    </source>
</evidence>
<evidence type="ECO:0000256" key="2">
    <source>
        <dbReference type="ARBA" id="ARBA00022448"/>
    </source>
</evidence>
<evidence type="ECO:0000256" key="8">
    <source>
        <dbReference type="ARBA" id="ARBA00023077"/>
    </source>
</evidence>
<comment type="caution">
    <text evidence="13">The sequence shown here is derived from an EMBL/GenBank/DDBJ whole genome shotgun (WGS) entry which is preliminary data.</text>
</comment>
<name>A0A5A7N7L2_9PROT</name>
<keyword evidence="8" id="KW-0798">TonB box</keyword>
<dbReference type="PANTHER" id="PTHR32552:SF81">
    <property type="entry name" value="TONB-DEPENDENT OUTER MEMBRANE RECEPTOR"/>
    <property type="match status" value="1"/>
</dbReference>